<gene>
    <name evidence="1" type="ORF">PG996_002293</name>
</gene>
<evidence type="ECO:0000313" key="2">
    <source>
        <dbReference type="Proteomes" id="UP001446871"/>
    </source>
</evidence>
<reference evidence="1 2" key="1">
    <citation type="submission" date="2023-01" db="EMBL/GenBank/DDBJ databases">
        <title>Analysis of 21 Apiospora genomes using comparative genomics revels a genus with tremendous synthesis potential of carbohydrate active enzymes and secondary metabolites.</title>
        <authorList>
            <person name="Sorensen T."/>
        </authorList>
    </citation>
    <scope>NUCLEOTIDE SEQUENCE [LARGE SCALE GENOMIC DNA]</scope>
    <source>
        <strain evidence="1 2">CBS 83171</strain>
    </source>
</reference>
<dbReference type="EMBL" id="JAQQWM010000001">
    <property type="protein sequence ID" value="KAK8083512.1"/>
    <property type="molecule type" value="Genomic_DNA"/>
</dbReference>
<accession>A0ABR1WKI0</accession>
<name>A0ABR1WKI0_9PEZI</name>
<sequence length="66" mass="7410">MFSLHLGKRLGIWTLYVHQLLKSVTKMLLAAYTWPVVIEGALKSRATGQLLSTVCSVWAMLFLLTC</sequence>
<comment type="caution">
    <text evidence="1">The sequence shown here is derived from an EMBL/GenBank/DDBJ whole genome shotgun (WGS) entry which is preliminary data.</text>
</comment>
<keyword evidence="2" id="KW-1185">Reference proteome</keyword>
<evidence type="ECO:0000313" key="1">
    <source>
        <dbReference type="EMBL" id="KAK8083512.1"/>
    </source>
</evidence>
<proteinExistence type="predicted"/>
<dbReference type="Proteomes" id="UP001446871">
    <property type="component" value="Unassembled WGS sequence"/>
</dbReference>
<organism evidence="1 2">
    <name type="scientific">Apiospora saccharicola</name>
    <dbReference type="NCBI Taxonomy" id="335842"/>
    <lineage>
        <taxon>Eukaryota</taxon>
        <taxon>Fungi</taxon>
        <taxon>Dikarya</taxon>
        <taxon>Ascomycota</taxon>
        <taxon>Pezizomycotina</taxon>
        <taxon>Sordariomycetes</taxon>
        <taxon>Xylariomycetidae</taxon>
        <taxon>Amphisphaeriales</taxon>
        <taxon>Apiosporaceae</taxon>
        <taxon>Apiospora</taxon>
    </lineage>
</organism>
<protein>
    <submittedName>
        <fullName evidence="1">Uncharacterized protein</fullName>
    </submittedName>
</protein>